<dbReference type="Gene3D" id="1.25.40.10">
    <property type="entry name" value="Tetratricopeptide repeat domain"/>
    <property type="match status" value="1"/>
</dbReference>
<comment type="caution">
    <text evidence="2">The sequence shown here is derived from an EMBL/GenBank/DDBJ whole genome shotgun (WGS) entry which is preliminary data.</text>
</comment>
<protein>
    <recommendedName>
        <fullName evidence="4">Tetratricopeptide repeat protein</fullName>
    </recommendedName>
</protein>
<feature type="transmembrane region" description="Helical" evidence="1">
    <location>
        <begin position="26"/>
        <end position="47"/>
    </location>
</feature>
<sequence>MQIKKMACLLFLPNQTKSKYYEKNLLVCYVIITLSLASCGSSGYVYLNYPQKPEVLLPDGVDDIVVVNRSLTKQEDKRAETIEAITTGEIAGSDKLASDEAIKGVFDGLQNKSHIRIVVPDTLRIYGTGTRQTPDRLNWDNVAAICKAADADVLLVLENFDSNSDLIRSAVVEQVSSVITTGKPSTRLPVQARVDVRSYWRLYDPVTKTISDQFQQTYFMTFNLVNSLPPVNALSETAYAAGLDYINRFLPSYYRVKRDMYKKGKGRDKDRFEVGWRSAEVAKWQDAMDVWKGIVENGNRESAGRAALNIAVSYEVLGDTEMALEWAQRAYKDYGDKLSRDYAKVLLRRQKFEI</sequence>
<evidence type="ECO:0000313" key="3">
    <source>
        <dbReference type="Proteomes" id="UP000670776"/>
    </source>
</evidence>
<keyword evidence="1" id="KW-0812">Transmembrane</keyword>
<dbReference type="Pfam" id="PF19867">
    <property type="entry name" value="DUF6340"/>
    <property type="match status" value="1"/>
</dbReference>
<evidence type="ECO:0008006" key="4">
    <source>
        <dbReference type="Google" id="ProtNLM"/>
    </source>
</evidence>
<organism evidence="2 3">
    <name type="scientific">Mariniflexile gromovii</name>
    <dbReference type="NCBI Taxonomy" id="362523"/>
    <lineage>
        <taxon>Bacteria</taxon>
        <taxon>Pseudomonadati</taxon>
        <taxon>Bacteroidota</taxon>
        <taxon>Flavobacteriia</taxon>
        <taxon>Flavobacteriales</taxon>
        <taxon>Flavobacteriaceae</taxon>
        <taxon>Mariniflexile</taxon>
    </lineage>
</organism>
<accession>A0ABS4BT69</accession>
<gene>
    <name evidence="2" type="ORF">J8H85_08080</name>
</gene>
<dbReference type="InterPro" id="IPR045921">
    <property type="entry name" value="DUF6340"/>
</dbReference>
<dbReference type="RefSeq" id="WP_379936935.1">
    <property type="nucleotide sequence ID" value="NZ_JBHUJE010000005.1"/>
</dbReference>
<dbReference type="Proteomes" id="UP000670776">
    <property type="component" value="Unassembled WGS sequence"/>
</dbReference>
<proteinExistence type="predicted"/>
<dbReference type="EMBL" id="JAGJCB010000005">
    <property type="protein sequence ID" value="MBP0903785.1"/>
    <property type="molecule type" value="Genomic_DNA"/>
</dbReference>
<evidence type="ECO:0000313" key="2">
    <source>
        <dbReference type="EMBL" id="MBP0903785.1"/>
    </source>
</evidence>
<reference evidence="2 3" key="1">
    <citation type="submission" date="2021-04" db="EMBL/GenBank/DDBJ databases">
        <title>Mariniflexile gromovii gen. nov., sp. nov., a gliding bacterium isolated from the sea urchin Strongylocentrotus intermedius.</title>
        <authorList>
            <person name="Ko S."/>
            <person name="Le V."/>
            <person name="Ahn C.-Y."/>
            <person name="Oh H.-M."/>
        </authorList>
    </citation>
    <scope>NUCLEOTIDE SEQUENCE [LARGE SCALE GENOMIC DNA]</scope>
    <source>
        <strain evidence="2 3">KCTC 12570</strain>
    </source>
</reference>
<evidence type="ECO:0000256" key="1">
    <source>
        <dbReference type="SAM" id="Phobius"/>
    </source>
</evidence>
<name>A0ABS4BT69_9FLAO</name>
<dbReference type="InterPro" id="IPR011990">
    <property type="entry name" value="TPR-like_helical_dom_sf"/>
</dbReference>
<keyword evidence="1" id="KW-0472">Membrane</keyword>
<keyword evidence="3" id="KW-1185">Reference proteome</keyword>
<keyword evidence="1" id="KW-1133">Transmembrane helix</keyword>